<reference evidence="2" key="4">
    <citation type="submission" date="2023-08" db="EMBL/GenBank/DDBJ databases">
        <authorList>
            <person name="Sun Q."/>
            <person name="Zhou Y."/>
        </authorList>
    </citation>
    <scope>NUCLEOTIDE SEQUENCE</scope>
    <source>
        <strain evidence="1">CGMCC 1.8884</strain>
        <strain evidence="2">CGMCC 1.8885</strain>
    </source>
</reference>
<evidence type="ECO:0000313" key="1">
    <source>
        <dbReference type="EMBL" id="GGI68695.1"/>
    </source>
</evidence>
<dbReference type="Proteomes" id="UP000652720">
    <property type="component" value="Unassembled WGS sequence"/>
</dbReference>
<organism evidence="2 4">
    <name type="scientific">Deinococcus wulumuqiensis</name>
    <dbReference type="NCBI Taxonomy" id="980427"/>
    <lineage>
        <taxon>Bacteria</taxon>
        <taxon>Thermotogati</taxon>
        <taxon>Deinococcota</taxon>
        <taxon>Deinococci</taxon>
        <taxon>Deinococcales</taxon>
        <taxon>Deinococcaceae</taxon>
        <taxon>Deinococcus</taxon>
    </lineage>
</organism>
<dbReference type="EMBL" id="BMMA01000065">
    <property type="protein sequence ID" value="GGI94672.1"/>
    <property type="molecule type" value="Genomic_DNA"/>
</dbReference>
<dbReference type="EMBL" id="BMLZ01000080">
    <property type="protein sequence ID" value="GGI68695.1"/>
    <property type="molecule type" value="Genomic_DNA"/>
</dbReference>
<sequence length="59" mass="7158">MGDWFVKFGGKWPPEFVKFGGLVRKVWGEIGEAKPKKSVWDAWTEYNFRRYDDLMNYFF</sequence>
<evidence type="ECO:0000313" key="3">
    <source>
        <dbReference type="Proteomes" id="UP000630135"/>
    </source>
</evidence>
<evidence type="ECO:0000313" key="4">
    <source>
        <dbReference type="Proteomes" id="UP000652720"/>
    </source>
</evidence>
<dbReference type="AlphaFoldDB" id="A0AAV4KBC8"/>
<reference evidence="1" key="1">
    <citation type="journal article" date="2014" name="Int. J. Syst. Evol. Microbiol.">
        <title>Complete genome of a new Firmicutes species belonging to the dominant human colonic microbiota ('Ruminococcus bicirculans') reveals two chromosomes and a selective capacity to utilize plant glucans.</title>
        <authorList>
            <consortium name="NISC Comparative Sequencing Program"/>
            <person name="Wegmann U."/>
            <person name="Louis P."/>
            <person name="Goesmann A."/>
            <person name="Henrissat B."/>
            <person name="Duncan S.H."/>
            <person name="Flint H.J."/>
        </authorList>
    </citation>
    <scope>NUCLEOTIDE SEQUENCE</scope>
    <source>
        <strain evidence="1">CGMCC 1.8884</strain>
    </source>
</reference>
<comment type="caution">
    <text evidence="2">The sequence shown here is derived from an EMBL/GenBank/DDBJ whole genome shotgun (WGS) entry which is preliminary data.</text>
</comment>
<reference evidence="3" key="3">
    <citation type="journal article" date="2019" name="Int. J. Syst. Evol. Microbiol.">
        <title>The Global Catalogue of Microorganisms (GCM) 10K type strain sequencing project: providing services to taxonomists for standard genome sequencing and annotation.</title>
        <authorList>
            <consortium name="The Broad Institute Genomics Platform"/>
            <consortium name="The Broad Institute Genome Sequencing Center for Infectious Disease"/>
            <person name="Wu L."/>
            <person name="Ma J."/>
        </authorList>
    </citation>
    <scope>NUCLEOTIDE SEQUENCE [LARGE SCALE GENOMIC DNA]</scope>
    <source>
        <strain evidence="3">CGMCC 1.8884</strain>
    </source>
</reference>
<protein>
    <submittedName>
        <fullName evidence="2">Uncharacterized protein</fullName>
    </submittedName>
</protein>
<gene>
    <name evidence="1" type="ORF">GCM10008021_31090</name>
    <name evidence="2" type="ORF">GCM10010914_31540</name>
</gene>
<reference evidence="2" key="2">
    <citation type="journal article" date="2014" name="Int. J. Syst. Evol. Microbiol.">
        <title>Complete genome sequence of Corynebacterium casei LMG S-19264T (=DSM 44701T), isolated from a smear-ripened cheese.</title>
        <authorList>
            <consortium name="US DOE Joint Genome Institute (JGI-PGF)"/>
            <person name="Walter F."/>
            <person name="Albersmeier A."/>
            <person name="Kalinowski J."/>
            <person name="Ruckert C."/>
        </authorList>
    </citation>
    <scope>NUCLEOTIDE SEQUENCE</scope>
    <source>
        <strain evidence="2">CGMCC 1.8885</strain>
    </source>
</reference>
<name>A0AAV4KBC8_9DEIO</name>
<proteinExistence type="predicted"/>
<accession>A0AAV4KBC8</accession>
<evidence type="ECO:0000313" key="2">
    <source>
        <dbReference type="EMBL" id="GGI94672.1"/>
    </source>
</evidence>
<keyword evidence="3" id="KW-1185">Reference proteome</keyword>
<dbReference type="Proteomes" id="UP000630135">
    <property type="component" value="Unassembled WGS sequence"/>
</dbReference>